<feature type="chain" id="PRO_5035273491" evidence="1">
    <location>
        <begin position="22"/>
        <end position="356"/>
    </location>
</feature>
<evidence type="ECO:0000256" key="1">
    <source>
        <dbReference type="SAM" id="SignalP"/>
    </source>
</evidence>
<evidence type="ECO:0000313" key="2">
    <source>
        <dbReference type="EMBL" id="MBK1789755.1"/>
    </source>
</evidence>
<evidence type="ECO:0000313" key="3">
    <source>
        <dbReference type="Proteomes" id="UP000624703"/>
    </source>
</evidence>
<dbReference type="EMBL" id="JAENIM010000008">
    <property type="protein sequence ID" value="MBK1789755.1"/>
    <property type="molecule type" value="Genomic_DNA"/>
</dbReference>
<proteinExistence type="predicted"/>
<dbReference type="RefSeq" id="WP_200309798.1">
    <property type="nucleotide sequence ID" value="NZ_JAENIM010000008.1"/>
</dbReference>
<sequence length="356" mass="38876">MKKRSYLFMLLLALAPFFTNCGGGGSDEFVIRPLSMNGVTIQFNGGTQLKFTRSNDTIGVGEIGAMEFAGTMGIAATDNGLTNPFYDLYWPTAIPPGTSYTYEWTELDPSQTGGNNNTSITLRITSTGYTEVRSFPEGPAYTILAAANVTPTIMTMTFSTSGGGVIDNTQVYFDDSQANEFDSLAGLTKDIREGIQSLDKYGRALTPGYNDTEFVPFVTESLVGKRVRFSYADGVRVYVTADGADGSTSGINDEFTETWEEGVLTYIQYDNPANPDDDQNMIVNDQRRYRWTVATDFGPNPQTSTLIIYDTVAPGVNDVITCEWTTRSDYGAGGTFTLNNPNSDYDGLEAKAEFVH</sequence>
<keyword evidence="1" id="KW-0732">Signal</keyword>
<organism evidence="2 3">
    <name type="scientific">Persicirhabdus sediminis</name>
    <dbReference type="NCBI Taxonomy" id="454144"/>
    <lineage>
        <taxon>Bacteria</taxon>
        <taxon>Pseudomonadati</taxon>
        <taxon>Verrucomicrobiota</taxon>
        <taxon>Verrucomicrobiia</taxon>
        <taxon>Verrucomicrobiales</taxon>
        <taxon>Verrucomicrobiaceae</taxon>
        <taxon>Persicirhabdus</taxon>
    </lineage>
</organism>
<gene>
    <name evidence="2" type="ORF">JIN82_01155</name>
</gene>
<name>A0A8J7MC55_9BACT</name>
<comment type="caution">
    <text evidence="2">The sequence shown here is derived from an EMBL/GenBank/DDBJ whole genome shotgun (WGS) entry which is preliminary data.</text>
</comment>
<keyword evidence="3" id="KW-1185">Reference proteome</keyword>
<feature type="signal peptide" evidence="1">
    <location>
        <begin position="1"/>
        <end position="21"/>
    </location>
</feature>
<reference evidence="2" key="1">
    <citation type="submission" date="2021-01" db="EMBL/GenBank/DDBJ databases">
        <title>Modified the classification status of verrucomicrobia.</title>
        <authorList>
            <person name="Feng X."/>
        </authorList>
    </citation>
    <scope>NUCLEOTIDE SEQUENCE</scope>
    <source>
        <strain evidence="2">_KCTC 22039</strain>
    </source>
</reference>
<dbReference type="AlphaFoldDB" id="A0A8J7MC55"/>
<protein>
    <submittedName>
        <fullName evidence="2">Uncharacterized protein</fullName>
    </submittedName>
</protein>
<accession>A0A8J7MC55</accession>
<dbReference type="Proteomes" id="UP000624703">
    <property type="component" value="Unassembled WGS sequence"/>
</dbReference>